<evidence type="ECO:0008006" key="3">
    <source>
        <dbReference type="Google" id="ProtNLM"/>
    </source>
</evidence>
<organism evidence="1 2">
    <name type="scientific">Chelonia mydas</name>
    <name type="common">Green sea-turtle</name>
    <name type="synonym">Chelonia agassizi</name>
    <dbReference type="NCBI Taxonomy" id="8469"/>
    <lineage>
        <taxon>Eukaryota</taxon>
        <taxon>Metazoa</taxon>
        <taxon>Chordata</taxon>
        <taxon>Craniata</taxon>
        <taxon>Vertebrata</taxon>
        <taxon>Euteleostomi</taxon>
        <taxon>Archelosauria</taxon>
        <taxon>Testudinata</taxon>
        <taxon>Testudines</taxon>
        <taxon>Cryptodira</taxon>
        <taxon>Durocryptodira</taxon>
        <taxon>Americhelydia</taxon>
        <taxon>Chelonioidea</taxon>
        <taxon>Cheloniidae</taxon>
        <taxon>Chelonia</taxon>
    </lineage>
</organism>
<name>M7BIR0_CHEMY</name>
<reference evidence="2" key="1">
    <citation type="journal article" date="2013" name="Nat. Genet.">
        <title>The draft genomes of soft-shell turtle and green sea turtle yield insights into the development and evolution of the turtle-specific body plan.</title>
        <authorList>
            <person name="Wang Z."/>
            <person name="Pascual-Anaya J."/>
            <person name="Zadissa A."/>
            <person name="Li W."/>
            <person name="Niimura Y."/>
            <person name="Huang Z."/>
            <person name="Li C."/>
            <person name="White S."/>
            <person name="Xiong Z."/>
            <person name="Fang D."/>
            <person name="Wang B."/>
            <person name="Ming Y."/>
            <person name="Chen Y."/>
            <person name="Zheng Y."/>
            <person name="Kuraku S."/>
            <person name="Pignatelli M."/>
            <person name="Herrero J."/>
            <person name="Beal K."/>
            <person name="Nozawa M."/>
            <person name="Li Q."/>
            <person name="Wang J."/>
            <person name="Zhang H."/>
            <person name="Yu L."/>
            <person name="Shigenobu S."/>
            <person name="Wang J."/>
            <person name="Liu J."/>
            <person name="Flicek P."/>
            <person name="Searle S."/>
            <person name="Wang J."/>
            <person name="Kuratani S."/>
            <person name="Yin Y."/>
            <person name="Aken B."/>
            <person name="Zhang G."/>
            <person name="Irie N."/>
        </authorList>
    </citation>
    <scope>NUCLEOTIDE SEQUENCE [LARGE SCALE GENOMIC DNA]</scope>
</reference>
<dbReference type="Proteomes" id="UP000031443">
    <property type="component" value="Unassembled WGS sequence"/>
</dbReference>
<evidence type="ECO:0000313" key="1">
    <source>
        <dbReference type="EMBL" id="EMP35555.1"/>
    </source>
</evidence>
<gene>
    <name evidence="1" type="ORF">UY3_07270</name>
</gene>
<dbReference type="AlphaFoldDB" id="M7BIR0"/>
<proteinExistence type="predicted"/>
<protein>
    <recommendedName>
        <fullName evidence="3">HAT C-terminal dimerisation domain-containing protein</fullName>
    </recommendedName>
</protein>
<sequence length="104" mass="11690">MLSEVFKEQHSDAENIELKPAEKKINLLLAASDSDDENEHALVCTALDCCQAEPIISMDACPLEWWLKHCDIVNKKRVVLSPANVDILVCLSDWLVKKQDSVDL</sequence>
<accession>M7BIR0</accession>
<dbReference type="EMBL" id="KB528356">
    <property type="protein sequence ID" value="EMP35555.1"/>
    <property type="molecule type" value="Genomic_DNA"/>
</dbReference>
<evidence type="ECO:0000313" key="2">
    <source>
        <dbReference type="Proteomes" id="UP000031443"/>
    </source>
</evidence>
<keyword evidence="2" id="KW-1185">Reference proteome</keyword>